<dbReference type="GO" id="GO:0000122">
    <property type="term" value="P:negative regulation of transcription by RNA polymerase II"/>
    <property type="evidence" value="ECO:0007669"/>
    <property type="project" value="TreeGrafter"/>
</dbReference>
<evidence type="ECO:0000313" key="9">
    <source>
        <dbReference type="EMBL" id="KAJ3132014.1"/>
    </source>
</evidence>
<feature type="compositionally biased region" description="Low complexity" evidence="7">
    <location>
        <begin position="52"/>
        <end position="66"/>
    </location>
</feature>
<evidence type="ECO:0000256" key="4">
    <source>
        <dbReference type="ARBA" id="ARBA00022833"/>
    </source>
</evidence>
<dbReference type="PANTHER" id="PTHR10071">
    <property type="entry name" value="TRANSCRIPTION FACTOR GATA FAMILY MEMBER"/>
    <property type="match status" value="1"/>
</dbReference>
<dbReference type="CDD" id="cd00202">
    <property type="entry name" value="ZnF_GATA"/>
    <property type="match status" value="1"/>
</dbReference>
<dbReference type="GO" id="GO:0000981">
    <property type="term" value="F:DNA-binding transcription factor activity, RNA polymerase II-specific"/>
    <property type="evidence" value="ECO:0007669"/>
    <property type="project" value="TreeGrafter"/>
</dbReference>
<dbReference type="SUPFAM" id="SSF57716">
    <property type="entry name" value="Glucocorticoid receptor-like (DNA-binding domain)"/>
    <property type="match status" value="1"/>
</dbReference>
<proteinExistence type="predicted"/>
<evidence type="ECO:0000256" key="6">
    <source>
        <dbReference type="PROSITE-ProRule" id="PRU00094"/>
    </source>
</evidence>
<feature type="domain" description="GATA-type" evidence="8">
    <location>
        <begin position="162"/>
        <end position="217"/>
    </location>
</feature>
<protein>
    <recommendedName>
        <fullName evidence="8">GATA-type domain-containing protein</fullName>
    </recommendedName>
</protein>
<evidence type="ECO:0000256" key="3">
    <source>
        <dbReference type="ARBA" id="ARBA00022771"/>
    </source>
</evidence>
<feature type="compositionally biased region" description="Polar residues" evidence="7">
    <location>
        <begin position="26"/>
        <end position="39"/>
    </location>
</feature>
<dbReference type="InterPro" id="IPR000679">
    <property type="entry name" value="Znf_GATA"/>
</dbReference>
<keyword evidence="3 6" id="KW-0863">Zinc-finger</keyword>
<sequence length="621" mass="69935">MIDVVQDLCDSNPILIQSTSRSLYEQQQQLPQTIGPSGFSQPLSQHHHHHQQPQQQQPQQFRQQQHSQYIISALQKPAVSTVAYAQSPNLIERNPLVPQQQEQQQSRMTQQFAINHRYYDKVTTNPNTIFPIPPSQSFGNPSLNLPNSPALRYTAGGFALPYRPQNQCVNCETFKTSVWRKDEHGRSICNACGLYKKQHGNDRPASFPFRKSVVRRRKRGGKKGSGEDALVDGNGIVESAAVAATEVAENKGIGEYCQMKNATWASRFALKSPISVHIYAQTQYSKPQSLLSLFRKYSSAVPTSREPESLIDAYPVRLNPNDAEPRHGYFDPFPSTIPWHERKLLMPARLQLAAIAGEGFINNRFNKDSESNANYYPFVFKDGVIAAIPTVFRRLSGWDGNLKSSSQKSAQLQSLIAPTLLASFADIHAKFTAANLRIDFSEKDDNITTVIPTRIWITFGSPENATSTLLAGKVTSRFHYVAFKRAVRKHPTKKIFREICFEYAYDINDTNIDEHDSTDDTGVTVMDEIPGFDWKRKIMLLGHCVGVDSKVSGSSILGYKVSRIDSGDVVHEGDIDLDGFAIRMETTHFVGDDVPDDLQWRIADLDNFLIYPRLLEEEKDL</sequence>
<evidence type="ECO:0000256" key="5">
    <source>
        <dbReference type="ARBA" id="ARBA00023242"/>
    </source>
</evidence>
<dbReference type="GO" id="GO:0008270">
    <property type="term" value="F:zinc ion binding"/>
    <property type="evidence" value="ECO:0007669"/>
    <property type="project" value="UniProtKB-KW"/>
</dbReference>
<keyword evidence="5" id="KW-0539">Nucleus</keyword>
<name>A0AAD5T6N2_9FUNG</name>
<evidence type="ECO:0000313" key="10">
    <source>
        <dbReference type="Proteomes" id="UP001211907"/>
    </source>
</evidence>
<dbReference type="InterPro" id="IPR013088">
    <property type="entry name" value="Znf_NHR/GATA"/>
</dbReference>
<dbReference type="GO" id="GO:0045165">
    <property type="term" value="P:cell fate commitment"/>
    <property type="evidence" value="ECO:0007669"/>
    <property type="project" value="TreeGrafter"/>
</dbReference>
<dbReference type="PANTHER" id="PTHR10071:SF281">
    <property type="entry name" value="BOX A-BINDING FACTOR-RELATED"/>
    <property type="match status" value="1"/>
</dbReference>
<dbReference type="GO" id="GO:0000978">
    <property type="term" value="F:RNA polymerase II cis-regulatory region sequence-specific DNA binding"/>
    <property type="evidence" value="ECO:0007669"/>
    <property type="project" value="TreeGrafter"/>
</dbReference>
<dbReference type="GO" id="GO:0005634">
    <property type="term" value="C:nucleus"/>
    <property type="evidence" value="ECO:0007669"/>
    <property type="project" value="UniProtKB-SubCell"/>
</dbReference>
<evidence type="ECO:0000256" key="7">
    <source>
        <dbReference type="SAM" id="MobiDB-lite"/>
    </source>
</evidence>
<dbReference type="PRINTS" id="PR00619">
    <property type="entry name" value="GATAZNFINGER"/>
</dbReference>
<dbReference type="InterPro" id="IPR039355">
    <property type="entry name" value="Transcription_factor_GATA"/>
</dbReference>
<dbReference type="Gene3D" id="3.30.50.10">
    <property type="entry name" value="Erythroid Transcription Factor GATA-1, subunit A"/>
    <property type="match status" value="1"/>
</dbReference>
<dbReference type="PROSITE" id="PS50114">
    <property type="entry name" value="GATA_ZN_FINGER_2"/>
    <property type="match status" value="1"/>
</dbReference>
<keyword evidence="2" id="KW-0479">Metal-binding</keyword>
<evidence type="ECO:0000259" key="8">
    <source>
        <dbReference type="PROSITE" id="PS50114"/>
    </source>
</evidence>
<reference evidence="9" key="1">
    <citation type="submission" date="2020-05" db="EMBL/GenBank/DDBJ databases">
        <title>Phylogenomic resolution of chytrid fungi.</title>
        <authorList>
            <person name="Stajich J.E."/>
            <person name="Amses K."/>
            <person name="Simmons R."/>
            <person name="Seto K."/>
            <person name="Myers J."/>
            <person name="Bonds A."/>
            <person name="Quandt C.A."/>
            <person name="Barry K."/>
            <person name="Liu P."/>
            <person name="Grigoriev I."/>
            <person name="Longcore J.E."/>
            <person name="James T.Y."/>
        </authorList>
    </citation>
    <scope>NUCLEOTIDE SEQUENCE</scope>
    <source>
        <strain evidence="9">JEL0513</strain>
    </source>
</reference>
<dbReference type="GO" id="GO:0045944">
    <property type="term" value="P:positive regulation of transcription by RNA polymerase II"/>
    <property type="evidence" value="ECO:0007669"/>
    <property type="project" value="TreeGrafter"/>
</dbReference>
<accession>A0AAD5T6N2</accession>
<evidence type="ECO:0000256" key="2">
    <source>
        <dbReference type="ARBA" id="ARBA00022723"/>
    </source>
</evidence>
<dbReference type="EMBL" id="JADGJH010000268">
    <property type="protein sequence ID" value="KAJ3132014.1"/>
    <property type="molecule type" value="Genomic_DNA"/>
</dbReference>
<comment type="subcellular location">
    <subcellularLocation>
        <location evidence="1">Nucleus</location>
    </subcellularLocation>
</comment>
<dbReference type="Proteomes" id="UP001211907">
    <property type="component" value="Unassembled WGS sequence"/>
</dbReference>
<dbReference type="Pfam" id="PF00320">
    <property type="entry name" value="GATA"/>
    <property type="match status" value="1"/>
</dbReference>
<dbReference type="PROSITE" id="PS00344">
    <property type="entry name" value="GATA_ZN_FINGER_1"/>
    <property type="match status" value="1"/>
</dbReference>
<feature type="region of interest" description="Disordered" evidence="7">
    <location>
        <begin position="26"/>
        <end position="66"/>
    </location>
</feature>
<gene>
    <name evidence="9" type="ORF">HK100_005759</name>
</gene>
<comment type="caution">
    <text evidence="9">The sequence shown here is derived from an EMBL/GenBank/DDBJ whole genome shotgun (WGS) entry which is preliminary data.</text>
</comment>
<keyword evidence="10" id="KW-1185">Reference proteome</keyword>
<dbReference type="SMART" id="SM00401">
    <property type="entry name" value="ZnF_GATA"/>
    <property type="match status" value="1"/>
</dbReference>
<evidence type="ECO:0000256" key="1">
    <source>
        <dbReference type="ARBA" id="ARBA00004123"/>
    </source>
</evidence>
<dbReference type="AlphaFoldDB" id="A0AAD5T6N2"/>
<keyword evidence="4" id="KW-0862">Zinc</keyword>
<organism evidence="9 10">
    <name type="scientific">Physocladia obscura</name>
    <dbReference type="NCBI Taxonomy" id="109957"/>
    <lineage>
        <taxon>Eukaryota</taxon>
        <taxon>Fungi</taxon>
        <taxon>Fungi incertae sedis</taxon>
        <taxon>Chytridiomycota</taxon>
        <taxon>Chytridiomycota incertae sedis</taxon>
        <taxon>Chytridiomycetes</taxon>
        <taxon>Chytridiales</taxon>
        <taxon>Chytriomycetaceae</taxon>
        <taxon>Physocladia</taxon>
    </lineage>
</organism>